<name>A0A6G3ZYF0_9BACL</name>
<dbReference type="CDD" id="cd03801">
    <property type="entry name" value="GT4_PimA-like"/>
    <property type="match status" value="1"/>
</dbReference>
<dbReference type="AlphaFoldDB" id="A0A6G3ZYF0"/>
<comment type="caution">
    <text evidence="2">The sequence shown here is derived from an EMBL/GenBank/DDBJ whole genome shotgun (WGS) entry which is preliminary data.</text>
</comment>
<dbReference type="SUPFAM" id="SSF53756">
    <property type="entry name" value="UDP-Glycosyltransferase/glycogen phosphorylase"/>
    <property type="match status" value="1"/>
</dbReference>
<dbReference type="GO" id="GO:0009103">
    <property type="term" value="P:lipopolysaccharide biosynthetic process"/>
    <property type="evidence" value="ECO:0007669"/>
    <property type="project" value="TreeGrafter"/>
</dbReference>
<dbReference type="PANTHER" id="PTHR46401:SF2">
    <property type="entry name" value="GLYCOSYLTRANSFERASE WBBK-RELATED"/>
    <property type="match status" value="1"/>
</dbReference>
<evidence type="ECO:0000313" key="2">
    <source>
        <dbReference type="EMBL" id="NEW07078.1"/>
    </source>
</evidence>
<evidence type="ECO:0000256" key="1">
    <source>
        <dbReference type="ARBA" id="ARBA00022679"/>
    </source>
</evidence>
<dbReference type="Pfam" id="PF13692">
    <property type="entry name" value="Glyco_trans_1_4"/>
    <property type="match status" value="1"/>
</dbReference>
<dbReference type="EMBL" id="JAAIKC010000004">
    <property type="protein sequence ID" value="NEW07078.1"/>
    <property type="molecule type" value="Genomic_DNA"/>
</dbReference>
<sequence>MNVLFVNYHDFSSNSAIHIFNFANQLINMDVDCKVFVPNNKKSIQLIGKAKFEVFDFADFRKKKIEFQDGRNPDIIHAWTPREIVRGFTQKLTDFYGCKYIVHLEDNEEAIVRKRYGIDTELMKSLPEKILNRIIDKQFSHPTRFRGFLEKADGITVIIDKLLELKPPQIKGKVIWPGYEEEKFSPRPVDIELRTKLGINEKSFVIVYTGNVHPSNKKEVYSLYLAIAALNRKGISVKLVRTGRDFVDFHDDATDSAREFYIELGFVDREVLPNIMSLSDIFVQPGASDEFNDYRFPSKLPEFFAMSKPVILPSTNIGRYLMDGYNCLLLEKGDAFEICEKLEFVFNNMDRSRIIGKEGREFATKNFSWSINTKALYDFYVDVIENDTQSWRK</sequence>
<dbReference type="Gene3D" id="3.40.50.2000">
    <property type="entry name" value="Glycogen Phosphorylase B"/>
    <property type="match status" value="2"/>
</dbReference>
<gene>
    <name evidence="2" type="ORF">GK047_13785</name>
</gene>
<dbReference type="PANTHER" id="PTHR46401">
    <property type="entry name" value="GLYCOSYLTRANSFERASE WBBK-RELATED"/>
    <property type="match status" value="1"/>
</dbReference>
<keyword evidence="1 2" id="KW-0808">Transferase</keyword>
<proteinExistence type="predicted"/>
<organism evidence="2">
    <name type="scientific">Paenibacillus sp. SYP-B3998</name>
    <dbReference type="NCBI Taxonomy" id="2678564"/>
    <lineage>
        <taxon>Bacteria</taxon>
        <taxon>Bacillati</taxon>
        <taxon>Bacillota</taxon>
        <taxon>Bacilli</taxon>
        <taxon>Bacillales</taxon>
        <taxon>Paenibacillaceae</taxon>
        <taxon>Paenibacillus</taxon>
    </lineage>
</organism>
<accession>A0A6G3ZYF0</accession>
<reference evidence="2" key="1">
    <citation type="submission" date="2020-02" db="EMBL/GenBank/DDBJ databases">
        <authorList>
            <person name="Shen X.-R."/>
            <person name="Zhang Y.-X."/>
        </authorList>
    </citation>
    <scope>NUCLEOTIDE SEQUENCE</scope>
    <source>
        <strain evidence="2">SYP-B3998</strain>
    </source>
</reference>
<dbReference type="RefSeq" id="WP_163947342.1">
    <property type="nucleotide sequence ID" value="NZ_JAAIKC010000004.1"/>
</dbReference>
<dbReference type="GO" id="GO:0016757">
    <property type="term" value="F:glycosyltransferase activity"/>
    <property type="evidence" value="ECO:0007669"/>
    <property type="project" value="TreeGrafter"/>
</dbReference>
<protein>
    <submittedName>
        <fullName evidence="2">Glycosyltransferase family 4 protein</fullName>
    </submittedName>
</protein>